<gene>
    <name evidence="2" type="ORF">CALCODRAFT_513599</name>
</gene>
<evidence type="ECO:0000313" key="2">
    <source>
        <dbReference type="EMBL" id="KZT47783.1"/>
    </source>
</evidence>
<dbReference type="EMBL" id="KV424328">
    <property type="protein sequence ID" value="KZT47783.1"/>
    <property type="molecule type" value="Genomic_DNA"/>
</dbReference>
<sequence>MEHPEEYGPFCNYKVCPRKPSIAVSEEMLDEAARTYAPADHPVFDMVPVTFDEAAQDAYSVLGSPLVSWGTFWEIYLGMQLALSEAENAAEIFEDARRNEIAEETVRREVLEVLPGRPACGPANIGGAVNTFTALNPTVEENGRQQAEDEISSSGNKDNLPRFIVTARS</sequence>
<reference evidence="2 3" key="1">
    <citation type="journal article" date="2016" name="Mol. Biol. Evol.">
        <title>Comparative Genomics of Early-Diverging Mushroom-Forming Fungi Provides Insights into the Origins of Lignocellulose Decay Capabilities.</title>
        <authorList>
            <person name="Nagy L.G."/>
            <person name="Riley R."/>
            <person name="Tritt A."/>
            <person name="Adam C."/>
            <person name="Daum C."/>
            <person name="Floudas D."/>
            <person name="Sun H."/>
            <person name="Yadav J.S."/>
            <person name="Pangilinan J."/>
            <person name="Larsson K.H."/>
            <person name="Matsuura K."/>
            <person name="Barry K."/>
            <person name="Labutti K."/>
            <person name="Kuo R."/>
            <person name="Ohm R.A."/>
            <person name="Bhattacharya S.S."/>
            <person name="Shirouzu T."/>
            <person name="Yoshinaga Y."/>
            <person name="Martin F.M."/>
            <person name="Grigoriev I.V."/>
            <person name="Hibbett D.S."/>
        </authorList>
    </citation>
    <scope>NUCLEOTIDE SEQUENCE [LARGE SCALE GENOMIC DNA]</scope>
    <source>
        <strain evidence="2 3">HHB12733</strain>
    </source>
</reference>
<dbReference type="AlphaFoldDB" id="A0A166MPM3"/>
<accession>A0A166MPM3</accession>
<evidence type="ECO:0000256" key="1">
    <source>
        <dbReference type="SAM" id="MobiDB-lite"/>
    </source>
</evidence>
<keyword evidence="3" id="KW-1185">Reference proteome</keyword>
<dbReference type="Proteomes" id="UP000076842">
    <property type="component" value="Unassembled WGS sequence"/>
</dbReference>
<dbReference type="OrthoDB" id="2689957at2759"/>
<feature type="region of interest" description="Disordered" evidence="1">
    <location>
        <begin position="141"/>
        <end position="160"/>
    </location>
</feature>
<name>A0A166MPM3_9BASI</name>
<dbReference type="InParanoid" id="A0A166MPM3"/>
<protein>
    <submittedName>
        <fullName evidence="2">Uncharacterized protein</fullName>
    </submittedName>
</protein>
<proteinExistence type="predicted"/>
<evidence type="ECO:0000313" key="3">
    <source>
        <dbReference type="Proteomes" id="UP000076842"/>
    </source>
</evidence>
<organism evidence="2 3">
    <name type="scientific">Calocera cornea HHB12733</name>
    <dbReference type="NCBI Taxonomy" id="1353952"/>
    <lineage>
        <taxon>Eukaryota</taxon>
        <taxon>Fungi</taxon>
        <taxon>Dikarya</taxon>
        <taxon>Basidiomycota</taxon>
        <taxon>Agaricomycotina</taxon>
        <taxon>Dacrymycetes</taxon>
        <taxon>Dacrymycetales</taxon>
        <taxon>Dacrymycetaceae</taxon>
        <taxon>Calocera</taxon>
    </lineage>
</organism>